<dbReference type="InterPro" id="IPR051917">
    <property type="entry name" value="Transposase-Integrase"/>
</dbReference>
<feature type="non-terminal residue" evidence="2">
    <location>
        <position position="72"/>
    </location>
</feature>
<evidence type="ECO:0000313" key="2">
    <source>
        <dbReference type="EMBL" id="EPC49856.1"/>
    </source>
</evidence>
<dbReference type="PANTHER" id="PTHR10948">
    <property type="entry name" value="TRANSPOSASE"/>
    <property type="match status" value="1"/>
</dbReference>
<dbReference type="Proteomes" id="UP000014249">
    <property type="component" value="Unassembled WGS sequence"/>
</dbReference>
<gene>
    <name evidence="2" type="ORF">Lpp77_16262</name>
</gene>
<dbReference type="Pfam" id="PF13936">
    <property type="entry name" value="HTH_38"/>
    <property type="match status" value="1"/>
</dbReference>
<dbReference type="AlphaFoldDB" id="A0A8E0IE31"/>
<sequence>MSPYTHLTLIDRESILLGISTGKTLDTIAKEIGRSKSTVSREIARNGGWRSYSAATAQDRYRRVRLASRRPR</sequence>
<evidence type="ECO:0000259" key="1">
    <source>
        <dbReference type="Pfam" id="PF13936"/>
    </source>
</evidence>
<reference evidence="2 3" key="1">
    <citation type="journal article" date="2013" name="PLoS ONE">
        <title>Lactobacillus paracasei comparative genomics: towards species pan-genome definition and exploitation of diversity.</title>
        <authorList>
            <person name="Smokvina T."/>
            <person name="Wels M."/>
            <person name="Polka J."/>
            <person name="Chervaux C."/>
            <person name="Brisse S."/>
            <person name="Boekhorst J."/>
            <person name="van Hylckama Vlieg J.E."/>
            <person name="Siezen R.J."/>
        </authorList>
    </citation>
    <scope>NUCLEOTIDE SEQUENCE [LARGE SCALE GENOMIC DNA]</scope>
    <source>
        <strain evidence="2 3">CNCM I-4270</strain>
    </source>
</reference>
<comment type="caution">
    <text evidence="2">The sequence shown here is derived from an EMBL/GenBank/DDBJ whole genome shotgun (WGS) entry which is preliminary data.</text>
</comment>
<proteinExistence type="predicted"/>
<name>A0A8E0IE31_LACPA</name>
<dbReference type="GO" id="GO:0004803">
    <property type="term" value="F:transposase activity"/>
    <property type="evidence" value="ECO:0007669"/>
    <property type="project" value="TreeGrafter"/>
</dbReference>
<dbReference type="EMBL" id="ANJX01000435">
    <property type="protein sequence ID" value="EPC49856.1"/>
    <property type="molecule type" value="Genomic_DNA"/>
</dbReference>
<dbReference type="PANTHER" id="PTHR10948:SF23">
    <property type="entry name" value="TRANSPOSASE INSI FOR INSERTION SEQUENCE ELEMENT IS30A-RELATED"/>
    <property type="match status" value="1"/>
</dbReference>
<dbReference type="GO" id="GO:0032196">
    <property type="term" value="P:transposition"/>
    <property type="evidence" value="ECO:0007669"/>
    <property type="project" value="TreeGrafter"/>
</dbReference>
<dbReference type="GO" id="GO:0005829">
    <property type="term" value="C:cytosol"/>
    <property type="evidence" value="ECO:0007669"/>
    <property type="project" value="TreeGrafter"/>
</dbReference>
<feature type="domain" description="Transposase IS30-like HTH" evidence="1">
    <location>
        <begin position="4"/>
        <end position="46"/>
    </location>
</feature>
<accession>A0A8E0IE31</accession>
<protein>
    <submittedName>
        <fullName evidence="2">Transposase InsI for insertion sequence element IS30A</fullName>
    </submittedName>
</protein>
<dbReference type="InterPro" id="IPR025246">
    <property type="entry name" value="IS30-like_HTH"/>
</dbReference>
<organism evidence="2 3">
    <name type="scientific">Lacticaseibacillus paracasei subsp. paracasei CNCM I-4270</name>
    <dbReference type="NCBI Taxonomy" id="1256202"/>
    <lineage>
        <taxon>Bacteria</taxon>
        <taxon>Bacillati</taxon>
        <taxon>Bacillota</taxon>
        <taxon>Bacilli</taxon>
        <taxon>Lactobacillales</taxon>
        <taxon>Lactobacillaceae</taxon>
        <taxon>Lacticaseibacillus</taxon>
    </lineage>
</organism>
<evidence type="ECO:0000313" key="3">
    <source>
        <dbReference type="Proteomes" id="UP000014249"/>
    </source>
</evidence>